<evidence type="ECO:0000256" key="3">
    <source>
        <dbReference type="ARBA" id="ARBA00022670"/>
    </source>
</evidence>
<evidence type="ECO:0000313" key="13">
    <source>
        <dbReference type="EMBL" id="SHO48010.1"/>
    </source>
</evidence>
<sequence length="313" mass="34970">MKNRYHILAVVVFVVAFACGLSAAVSFAAEPKDRFFFMGSGKLHLNNLRNNRHADVELLDGHGAINEVAFDKVDWVFGFPTEEKGEHISPRMLFMLSYFSDLVAPGKTIHIESAYRSPEYNDKIRKQGANAAKTSTHIDGMALDFWIEGVDGKELWETVRAKNCCGVGHYGGKEIHLDAGRPRFWEAATSGTGSTEPDNNRHIYLTTQYDRYLPGEKLRLSLSGISTFDFGIRPKVQVYAVDDRAIPLALMALQSDTPGECIKIDTRKATRFLDAQLPTTLAAGSYRVQVDFCEKLFLQMPDNVLSGEIEVIR</sequence>
<evidence type="ECO:0000256" key="6">
    <source>
        <dbReference type="ARBA" id="ARBA00022801"/>
    </source>
</evidence>
<evidence type="ECO:0000256" key="12">
    <source>
        <dbReference type="SAM" id="SignalP"/>
    </source>
</evidence>
<feature type="signal peptide" evidence="12">
    <location>
        <begin position="1"/>
        <end position="28"/>
    </location>
</feature>
<name>A0A1M7Y612_9BACT</name>
<organism evidence="13 14">
    <name type="scientific">Desulfopila aestuarii DSM 18488</name>
    <dbReference type="NCBI Taxonomy" id="1121416"/>
    <lineage>
        <taxon>Bacteria</taxon>
        <taxon>Pseudomonadati</taxon>
        <taxon>Thermodesulfobacteriota</taxon>
        <taxon>Desulfobulbia</taxon>
        <taxon>Desulfobulbales</taxon>
        <taxon>Desulfocapsaceae</taxon>
        <taxon>Desulfopila</taxon>
    </lineage>
</organism>
<feature type="chain" id="PRO_5012478235" description="Murein endopeptidase K" evidence="12">
    <location>
        <begin position="29"/>
        <end position="313"/>
    </location>
</feature>
<evidence type="ECO:0000256" key="4">
    <source>
        <dbReference type="ARBA" id="ARBA00022723"/>
    </source>
</evidence>
<keyword evidence="6" id="KW-0378">Hydrolase</keyword>
<evidence type="ECO:0000256" key="9">
    <source>
        <dbReference type="ARBA" id="ARBA00023316"/>
    </source>
</evidence>
<dbReference type="GO" id="GO:0008237">
    <property type="term" value="F:metallopeptidase activity"/>
    <property type="evidence" value="ECO:0007669"/>
    <property type="project" value="UniProtKB-KW"/>
</dbReference>
<comment type="similarity">
    <text evidence="10">Belongs to the peptidase M15 family.</text>
</comment>
<dbReference type="InterPro" id="IPR010275">
    <property type="entry name" value="MepK"/>
</dbReference>
<keyword evidence="3" id="KW-0645">Protease</keyword>
<keyword evidence="7" id="KW-0862">Zinc</keyword>
<reference evidence="13 14" key="1">
    <citation type="submission" date="2016-12" db="EMBL/GenBank/DDBJ databases">
        <authorList>
            <person name="Song W.-J."/>
            <person name="Kurnit D.M."/>
        </authorList>
    </citation>
    <scope>NUCLEOTIDE SEQUENCE [LARGE SCALE GENOMIC DNA]</scope>
    <source>
        <strain evidence="13 14">DSM 18488</strain>
    </source>
</reference>
<evidence type="ECO:0000256" key="11">
    <source>
        <dbReference type="ARBA" id="ARBA00093666"/>
    </source>
</evidence>
<evidence type="ECO:0000256" key="8">
    <source>
        <dbReference type="ARBA" id="ARBA00023049"/>
    </source>
</evidence>
<dbReference type="Gene3D" id="3.30.1380.10">
    <property type="match status" value="1"/>
</dbReference>
<proteinExistence type="inferred from homology"/>
<keyword evidence="14" id="KW-1185">Reference proteome</keyword>
<dbReference type="AlphaFoldDB" id="A0A1M7Y612"/>
<dbReference type="PROSITE" id="PS51257">
    <property type="entry name" value="PROKAR_LIPOPROTEIN"/>
    <property type="match status" value="1"/>
</dbReference>
<evidence type="ECO:0000313" key="14">
    <source>
        <dbReference type="Proteomes" id="UP000184603"/>
    </source>
</evidence>
<evidence type="ECO:0000256" key="10">
    <source>
        <dbReference type="ARBA" id="ARBA00093448"/>
    </source>
</evidence>
<dbReference type="STRING" id="1121416.SAMN02745220_02101"/>
<dbReference type="RefSeq" id="WP_073613390.1">
    <property type="nucleotide sequence ID" value="NZ_FRFE01000008.1"/>
</dbReference>
<comment type="pathway">
    <text evidence="2">Cell wall biogenesis; cell wall polysaccharide biosynthesis.</text>
</comment>
<dbReference type="PANTHER" id="PTHR37425">
    <property type="match status" value="1"/>
</dbReference>
<dbReference type="GO" id="GO:0046872">
    <property type="term" value="F:metal ion binding"/>
    <property type="evidence" value="ECO:0007669"/>
    <property type="project" value="UniProtKB-KW"/>
</dbReference>
<dbReference type="EMBL" id="FRFE01000008">
    <property type="protein sequence ID" value="SHO48010.1"/>
    <property type="molecule type" value="Genomic_DNA"/>
</dbReference>
<dbReference type="InterPro" id="IPR009045">
    <property type="entry name" value="Zn_M74/Hedgehog-like"/>
</dbReference>
<gene>
    <name evidence="13" type="ORF">SAMN02745220_02101</name>
</gene>
<dbReference type="SUPFAM" id="SSF55166">
    <property type="entry name" value="Hedgehog/DD-peptidase"/>
    <property type="match status" value="1"/>
</dbReference>
<evidence type="ECO:0000256" key="7">
    <source>
        <dbReference type="ARBA" id="ARBA00022833"/>
    </source>
</evidence>
<evidence type="ECO:0000256" key="1">
    <source>
        <dbReference type="ARBA" id="ARBA00001947"/>
    </source>
</evidence>
<keyword evidence="4" id="KW-0479">Metal-binding</keyword>
<dbReference type="PANTHER" id="PTHR37425:SF1">
    <property type="entry name" value="OUTER MEMBRANE PROTEIN"/>
    <property type="match status" value="1"/>
</dbReference>
<dbReference type="Pfam" id="PF05951">
    <property type="entry name" value="Peptidase_M15_2"/>
    <property type="match status" value="1"/>
</dbReference>
<evidence type="ECO:0000256" key="5">
    <source>
        <dbReference type="ARBA" id="ARBA00022729"/>
    </source>
</evidence>
<keyword evidence="8" id="KW-0482">Metalloprotease</keyword>
<evidence type="ECO:0000256" key="2">
    <source>
        <dbReference type="ARBA" id="ARBA00004776"/>
    </source>
</evidence>
<dbReference type="OrthoDB" id="9782994at2"/>
<dbReference type="GO" id="GO:0006508">
    <property type="term" value="P:proteolysis"/>
    <property type="evidence" value="ECO:0007669"/>
    <property type="project" value="UniProtKB-KW"/>
</dbReference>
<dbReference type="Proteomes" id="UP000184603">
    <property type="component" value="Unassembled WGS sequence"/>
</dbReference>
<dbReference type="GO" id="GO:0071555">
    <property type="term" value="P:cell wall organization"/>
    <property type="evidence" value="ECO:0007669"/>
    <property type="project" value="UniProtKB-KW"/>
</dbReference>
<keyword evidence="5 12" id="KW-0732">Signal</keyword>
<comment type="cofactor">
    <cofactor evidence="1">
        <name>Zn(2+)</name>
        <dbReference type="ChEBI" id="CHEBI:29105"/>
    </cofactor>
</comment>
<protein>
    <recommendedName>
        <fullName evidence="11">Murein endopeptidase K</fullName>
    </recommendedName>
</protein>
<keyword evidence="9" id="KW-0961">Cell wall biogenesis/degradation</keyword>
<accession>A0A1M7Y612</accession>